<proteinExistence type="predicted"/>
<gene>
    <name evidence="2" type="ORF">Fuma_02722</name>
</gene>
<dbReference type="PANTHER" id="PTHR35894">
    <property type="entry name" value="GENERAL SECRETION PATHWAY PROTEIN A-RELATED"/>
    <property type="match status" value="1"/>
</dbReference>
<sequence length="255" mass="27308">MFGQTPGATWNFESPAHTEALSRLLYVAEQGEPFVLLVGDRGTGKTTLLRQVQSECSRFGHSAVLINVAALDDASFLWHLCGGLSIALRGEQSRTEMLAAIRDEIAGRALCQHETVVILDDLHRAAEDLSPLIQFLSALNGQTEGAVSVVAAAEPAPAMTCTTQSALRVELNPLSDAESKQFASGLLQSKQIPSTRITSEALDSIADFGQGSPARLARLCEMLKVAVSTTPDLRITADVVEVLTEETLMSTETAW</sequence>
<name>A0A1P8WGA3_9PLAN</name>
<dbReference type="SUPFAM" id="SSF52540">
    <property type="entry name" value="P-loop containing nucleoside triphosphate hydrolases"/>
    <property type="match status" value="1"/>
</dbReference>
<dbReference type="InterPro" id="IPR052026">
    <property type="entry name" value="ExeA_AAA_ATPase_DNA-bind"/>
</dbReference>
<feature type="domain" description="AAA+ ATPase" evidence="1">
    <location>
        <begin position="31"/>
        <end position="212"/>
    </location>
</feature>
<protein>
    <submittedName>
        <fullName evidence="2">Putative secretion ATPase, PEP-CTERM locus subfamily</fullName>
    </submittedName>
</protein>
<dbReference type="SMART" id="SM00382">
    <property type="entry name" value="AAA"/>
    <property type="match status" value="1"/>
</dbReference>
<evidence type="ECO:0000259" key="1">
    <source>
        <dbReference type="SMART" id="SM00382"/>
    </source>
</evidence>
<dbReference type="InterPro" id="IPR049945">
    <property type="entry name" value="AAA_22"/>
</dbReference>
<dbReference type="Pfam" id="PF13401">
    <property type="entry name" value="AAA_22"/>
    <property type="match status" value="1"/>
</dbReference>
<dbReference type="STRING" id="1891926.Fuma_02722"/>
<dbReference type="GO" id="GO:0016887">
    <property type="term" value="F:ATP hydrolysis activity"/>
    <property type="evidence" value="ECO:0007669"/>
    <property type="project" value="InterPro"/>
</dbReference>
<dbReference type="InterPro" id="IPR003593">
    <property type="entry name" value="AAA+_ATPase"/>
</dbReference>
<dbReference type="Gene3D" id="3.40.50.300">
    <property type="entry name" value="P-loop containing nucleotide triphosphate hydrolases"/>
    <property type="match status" value="1"/>
</dbReference>
<evidence type="ECO:0000313" key="3">
    <source>
        <dbReference type="Proteomes" id="UP000187735"/>
    </source>
</evidence>
<dbReference type="CDD" id="cd00009">
    <property type="entry name" value="AAA"/>
    <property type="match status" value="1"/>
</dbReference>
<dbReference type="RefSeq" id="WP_077024627.1">
    <property type="nucleotide sequence ID" value="NZ_CP017641.1"/>
</dbReference>
<dbReference type="InterPro" id="IPR027417">
    <property type="entry name" value="P-loop_NTPase"/>
</dbReference>
<accession>A0A1P8WGA3</accession>
<dbReference type="EMBL" id="CP017641">
    <property type="protein sequence ID" value="APZ93106.1"/>
    <property type="molecule type" value="Genomic_DNA"/>
</dbReference>
<evidence type="ECO:0000313" key="2">
    <source>
        <dbReference type="EMBL" id="APZ93106.1"/>
    </source>
</evidence>
<dbReference type="AlphaFoldDB" id="A0A1P8WGA3"/>
<dbReference type="KEGG" id="fmr:Fuma_02722"/>
<keyword evidence="3" id="KW-1185">Reference proteome</keyword>
<dbReference type="PANTHER" id="PTHR35894:SF1">
    <property type="entry name" value="PHOSPHORIBULOKINASE _ URIDINE KINASE FAMILY"/>
    <property type="match status" value="1"/>
</dbReference>
<dbReference type="Proteomes" id="UP000187735">
    <property type="component" value="Chromosome"/>
</dbReference>
<organism evidence="2 3">
    <name type="scientific">Fuerstiella marisgermanici</name>
    <dbReference type="NCBI Taxonomy" id="1891926"/>
    <lineage>
        <taxon>Bacteria</taxon>
        <taxon>Pseudomonadati</taxon>
        <taxon>Planctomycetota</taxon>
        <taxon>Planctomycetia</taxon>
        <taxon>Planctomycetales</taxon>
        <taxon>Planctomycetaceae</taxon>
        <taxon>Fuerstiella</taxon>
    </lineage>
</organism>
<dbReference type="OrthoDB" id="212294at2"/>
<reference evidence="2 3" key="1">
    <citation type="journal article" date="2016" name="Front. Microbiol.">
        <title>Fuerstia marisgermanicae gen. nov., sp. nov., an Unusual Member of the Phylum Planctomycetes from the German Wadden Sea.</title>
        <authorList>
            <person name="Kohn T."/>
            <person name="Heuer A."/>
            <person name="Jogler M."/>
            <person name="Vollmers J."/>
            <person name="Boedeker C."/>
            <person name="Bunk B."/>
            <person name="Rast P."/>
            <person name="Borchert D."/>
            <person name="Glockner I."/>
            <person name="Freese H.M."/>
            <person name="Klenk H.P."/>
            <person name="Overmann J."/>
            <person name="Kaster A.K."/>
            <person name="Rohde M."/>
            <person name="Wiegand S."/>
            <person name="Jogler C."/>
        </authorList>
    </citation>
    <scope>NUCLEOTIDE SEQUENCE [LARGE SCALE GENOMIC DNA]</scope>
    <source>
        <strain evidence="2 3">NH11</strain>
    </source>
</reference>